<dbReference type="Proteomes" id="UP000199013">
    <property type="component" value="Unassembled WGS sequence"/>
</dbReference>
<dbReference type="PANTHER" id="PTHR43350">
    <property type="entry name" value="NAD-DEPENDENT ALCOHOL DEHYDROGENASE"/>
    <property type="match status" value="1"/>
</dbReference>
<dbReference type="InterPro" id="IPR011032">
    <property type="entry name" value="GroES-like_sf"/>
</dbReference>
<keyword evidence="9" id="KW-1185">Reference proteome</keyword>
<dbReference type="PROSITE" id="PS00059">
    <property type="entry name" value="ADH_ZINC"/>
    <property type="match status" value="1"/>
</dbReference>
<comment type="cofactor">
    <cofactor evidence="1 6">
        <name>Zn(2+)</name>
        <dbReference type="ChEBI" id="CHEBI:29105"/>
    </cofactor>
</comment>
<dbReference type="GO" id="GO:0016491">
    <property type="term" value="F:oxidoreductase activity"/>
    <property type="evidence" value="ECO:0007669"/>
    <property type="project" value="UniProtKB-KW"/>
</dbReference>
<dbReference type="InterPro" id="IPR013154">
    <property type="entry name" value="ADH-like_N"/>
</dbReference>
<keyword evidence="4 6" id="KW-0862">Zinc</keyword>
<accession>A0A1C3NYW0</accession>
<dbReference type="GO" id="GO:0008270">
    <property type="term" value="F:zinc ion binding"/>
    <property type="evidence" value="ECO:0007669"/>
    <property type="project" value="InterPro"/>
</dbReference>
<dbReference type="SUPFAM" id="SSF51735">
    <property type="entry name" value="NAD(P)-binding Rossmann-fold domains"/>
    <property type="match status" value="1"/>
</dbReference>
<evidence type="ECO:0000313" key="9">
    <source>
        <dbReference type="Proteomes" id="UP000199013"/>
    </source>
</evidence>
<dbReference type="Pfam" id="PF08240">
    <property type="entry name" value="ADH_N"/>
    <property type="match status" value="1"/>
</dbReference>
<name>A0A1C3NYW0_9ACTN</name>
<dbReference type="InterPro" id="IPR002328">
    <property type="entry name" value="ADH_Zn_CS"/>
</dbReference>
<feature type="domain" description="Enoyl reductase (ER)" evidence="7">
    <location>
        <begin position="12"/>
        <end position="364"/>
    </location>
</feature>
<dbReference type="Gene3D" id="3.40.50.720">
    <property type="entry name" value="NAD(P)-binding Rossmann-like Domain"/>
    <property type="match status" value="1"/>
</dbReference>
<evidence type="ECO:0000259" key="7">
    <source>
        <dbReference type="SMART" id="SM00829"/>
    </source>
</evidence>
<evidence type="ECO:0000256" key="1">
    <source>
        <dbReference type="ARBA" id="ARBA00001947"/>
    </source>
</evidence>
<dbReference type="Gene3D" id="3.90.180.10">
    <property type="entry name" value="Medium-chain alcohol dehydrogenases, catalytic domain"/>
    <property type="match status" value="1"/>
</dbReference>
<dbReference type="CDD" id="cd08278">
    <property type="entry name" value="benzyl_alcohol_DH"/>
    <property type="match status" value="1"/>
</dbReference>
<evidence type="ECO:0000256" key="6">
    <source>
        <dbReference type="RuleBase" id="RU361277"/>
    </source>
</evidence>
<dbReference type="SMART" id="SM00829">
    <property type="entry name" value="PKS_ER"/>
    <property type="match status" value="1"/>
</dbReference>
<dbReference type="EMBL" id="FLUV01001303">
    <property type="protein sequence ID" value="SBW22753.1"/>
    <property type="molecule type" value="Genomic_DNA"/>
</dbReference>
<comment type="similarity">
    <text evidence="2 6">Belongs to the zinc-containing alcohol dehydrogenase family.</text>
</comment>
<evidence type="ECO:0000256" key="3">
    <source>
        <dbReference type="ARBA" id="ARBA00022723"/>
    </source>
</evidence>
<protein>
    <submittedName>
        <fullName evidence="8">Geraniol dehydrogenase</fullName>
    </submittedName>
</protein>
<dbReference type="SUPFAM" id="SSF50129">
    <property type="entry name" value="GroES-like"/>
    <property type="match status" value="1"/>
</dbReference>
<proteinExistence type="inferred from homology"/>
<evidence type="ECO:0000256" key="5">
    <source>
        <dbReference type="ARBA" id="ARBA00023002"/>
    </source>
</evidence>
<dbReference type="InterPro" id="IPR036291">
    <property type="entry name" value="NAD(P)-bd_dom_sf"/>
</dbReference>
<dbReference type="InterPro" id="IPR013149">
    <property type="entry name" value="ADH-like_C"/>
</dbReference>
<dbReference type="Pfam" id="PF00107">
    <property type="entry name" value="ADH_zinc_N"/>
    <property type="match status" value="1"/>
</dbReference>
<sequence length="367" mass="37557">MEITAAVVAEIGGEFSLDKVSLDAPAADEVLVEIAGVGLCHTDLAVKEGHLPFPLPGVFGHEGSGVVVEVGSAVTKVRKGDKVALSFNSCGRCRQCKKAAPAYCHEFMAFNFSGARPDGTSALSIAGTAVGGNFFGQSSLGTHAIAHERNVVKVSDLAPLTLVGPLGCGIQTGAGAVLNSLDCEAGSSLVVLGGGSVGLSAVLAAVVRELTVIIVVEPLQARRDLALSLGATHAIDPADGPLSGQIRSIIPGGVDYAVDTTAIVPVLEQTLLSLAPHATLGILGVPADPTSALSVNLIQAQVLGVTITAIVEGDSDPDTFIPELLELHQAGRFPFEKLITTMPFARINEAVAAQHRGEAVKIVLVHE</sequence>
<evidence type="ECO:0000313" key="8">
    <source>
        <dbReference type="EMBL" id="SBW22753.1"/>
    </source>
</evidence>
<keyword evidence="5" id="KW-0560">Oxidoreductase</keyword>
<dbReference type="PANTHER" id="PTHR43350:SF2">
    <property type="entry name" value="GROES-LIKE ZINC-BINDING ALCOHOL DEHYDROGENASE FAMILY PROTEIN"/>
    <property type="match status" value="1"/>
</dbReference>
<dbReference type="InterPro" id="IPR020843">
    <property type="entry name" value="ER"/>
</dbReference>
<keyword evidence="3 6" id="KW-0479">Metal-binding</keyword>
<evidence type="ECO:0000256" key="2">
    <source>
        <dbReference type="ARBA" id="ARBA00008072"/>
    </source>
</evidence>
<gene>
    <name evidence="8" type="primary">geoA1</name>
    <name evidence="8" type="ORF">FDG2_3083</name>
</gene>
<evidence type="ECO:0000256" key="4">
    <source>
        <dbReference type="ARBA" id="ARBA00022833"/>
    </source>
</evidence>
<organism evidence="8 9">
    <name type="scientific">Candidatus Protofrankia californiensis</name>
    <dbReference type="NCBI Taxonomy" id="1839754"/>
    <lineage>
        <taxon>Bacteria</taxon>
        <taxon>Bacillati</taxon>
        <taxon>Actinomycetota</taxon>
        <taxon>Actinomycetes</taxon>
        <taxon>Frankiales</taxon>
        <taxon>Frankiaceae</taxon>
        <taxon>Protofrankia</taxon>
    </lineage>
</organism>
<reference evidence="9" key="1">
    <citation type="submission" date="2016-02" db="EMBL/GenBank/DDBJ databases">
        <authorList>
            <person name="Wibberg D."/>
        </authorList>
    </citation>
    <scope>NUCLEOTIDE SEQUENCE [LARGE SCALE GENOMIC DNA]</scope>
</reference>
<dbReference type="AlphaFoldDB" id="A0A1C3NYW0"/>